<sequence length="181" mass="19769">MKLPLITLLVVVLNSSAFAQDIILKLNGQQLNAKVTEVTGTDVKFKYPNEDLVNSVSKNLVQEIRFASGRTEPVSTRVEIFTEEDWPKVQVTTLESDVAGLAKLGEVRAKANGATVFSNSAKVDERATEKLKREAARLGAHMVLIQSKNVRGSDYNYFGSTTARSVLTGVAYGYEMPSNGQ</sequence>
<feature type="signal peptide" evidence="1">
    <location>
        <begin position="1"/>
        <end position="19"/>
    </location>
</feature>
<dbReference type="AlphaFoldDB" id="A0A1I1RCS6"/>
<keyword evidence="3" id="KW-1185">Reference proteome</keyword>
<dbReference type="Proteomes" id="UP000198598">
    <property type="component" value="Unassembled WGS sequence"/>
</dbReference>
<dbReference type="EMBL" id="FOLQ01000004">
    <property type="protein sequence ID" value="SFD32154.1"/>
    <property type="molecule type" value="Genomic_DNA"/>
</dbReference>
<keyword evidence="1" id="KW-0732">Signal</keyword>
<reference evidence="2 3" key="1">
    <citation type="submission" date="2016-10" db="EMBL/GenBank/DDBJ databases">
        <authorList>
            <person name="de Groot N.N."/>
        </authorList>
    </citation>
    <scope>NUCLEOTIDE SEQUENCE [LARGE SCALE GENOMIC DNA]</scope>
    <source>
        <strain evidence="2 3">DSM 26130</strain>
    </source>
</reference>
<evidence type="ECO:0000313" key="3">
    <source>
        <dbReference type="Proteomes" id="UP000198598"/>
    </source>
</evidence>
<dbReference type="OrthoDB" id="958951at2"/>
<organism evidence="2 3">
    <name type="scientific">Spirosoma endophyticum</name>
    <dbReference type="NCBI Taxonomy" id="662367"/>
    <lineage>
        <taxon>Bacteria</taxon>
        <taxon>Pseudomonadati</taxon>
        <taxon>Bacteroidota</taxon>
        <taxon>Cytophagia</taxon>
        <taxon>Cytophagales</taxon>
        <taxon>Cytophagaceae</taxon>
        <taxon>Spirosoma</taxon>
    </lineage>
</organism>
<evidence type="ECO:0008006" key="4">
    <source>
        <dbReference type="Google" id="ProtNLM"/>
    </source>
</evidence>
<evidence type="ECO:0000313" key="2">
    <source>
        <dbReference type="EMBL" id="SFD32154.1"/>
    </source>
</evidence>
<gene>
    <name evidence="2" type="ORF">SAMN05216167_104345</name>
</gene>
<evidence type="ECO:0000256" key="1">
    <source>
        <dbReference type="SAM" id="SignalP"/>
    </source>
</evidence>
<accession>A0A1I1RCS6</accession>
<protein>
    <recommendedName>
        <fullName evidence="4">Heavy-metal-binding</fullName>
    </recommendedName>
</protein>
<dbReference type="STRING" id="662367.SAMN05216167_104345"/>
<dbReference type="RefSeq" id="WP_093826922.1">
    <property type="nucleotide sequence ID" value="NZ_FOLQ01000004.1"/>
</dbReference>
<feature type="chain" id="PRO_5011721581" description="Heavy-metal-binding" evidence="1">
    <location>
        <begin position="20"/>
        <end position="181"/>
    </location>
</feature>
<name>A0A1I1RCS6_9BACT</name>
<proteinExistence type="predicted"/>